<proteinExistence type="inferred from homology"/>
<dbReference type="InterPro" id="IPR036217">
    <property type="entry name" value="MethylDNA_cys_MeTrfase_DNAb"/>
</dbReference>
<evidence type="ECO:0000256" key="2">
    <source>
        <dbReference type="ARBA" id="ARBA00008711"/>
    </source>
</evidence>
<evidence type="ECO:0000256" key="4">
    <source>
        <dbReference type="ARBA" id="ARBA00022603"/>
    </source>
</evidence>
<dbReference type="NCBIfam" id="TIGR00589">
    <property type="entry name" value="ogt"/>
    <property type="match status" value="1"/>
</dbReference>
<feature type="domain" description="Methylated-DNA-[protein]-cysteine S-methyltransferase DNA binding" evidence="9">
    <location>
        <begin position="62"/>
        <end position="140"/>
    </location>
</feature>
<dbReference type="EMBL" id="PTJO01000005">
    <property type="protein sequence ID" value="RNE48695.1"/>
    <property type="molecule type" value="Genomic_DNA"/>
</dbReference>
<evidence type="ECO:0000256" key="8">
    <source>
        <dbReference type="ARBA" id="ARBA00049348"/>
    </source>
</evidence>
<evidence type="ECO:0000256" key="3">
    <source>
        <dbReference type="ARBA" id="ARBA00011918"/>
    </source>
</evidence>
<keyword evidence="4 11" id="KW-0489">Methyltransferase</keyword>
<dbReference type="Gene3D" id="1.10.10.10">
    <property type="entry name" value="Winged helix-like DNA-binding domain superfamily/Winged helix DNA-binding domain"/>
    <property type="match status" value="1"/>
</dbReference>
<evidence type="ECO:0000256" key="1">
    <source>
        <dbReference type="ARBA" id="ARBA00001286"/>
    </source>
</evidence>
<dbReference type="Proteomes" id="UP000266975">
    <property type="component" value="Unassembled WGS sequence"/>
</dbReference>
<dbReference type="GO" id="GO:0003908">
    <property type="term" value="F:methylated-DNA-[protein]-cysteine S-methyltransferase activity"/>
    <property type="evidence" value="ECO:0007669"/>
    <property type="project" value="UniProtKB-EC"/>
</dbReference>
<dbReference type="AlphaFoldDB" id="A0A3M8K7F6"/>
<evidence type="ECO:0000256" key="5">
    <source>
        <dbReference type="ARBA" id="ARBA00022679"/>
    </source>
</evidence>
<dbReference type="FunFam" id="1.10.10.10:FF:000214">
    <property type="entry name" value="Methylated-DNA--protein-cysteine methyltransferase"/>
    <property type="match status" value="1"/>
</dbReference>
<dbReference type="PANTHER" id="PTHR10815:SF5">
    <property type="entry name" value="METHYLATED-DNA--PROTEIN-CYSTEINE METHYLTRANSFERASE"/>
    <property type="match status" value="1"/>
</dbReference>
<keyword evidence="6" id="KW-0227">DNA damage</keyword>
<dbReference type="EC" id="2.1.1.63" evidence="3"/>
<comment type="caution">
    <text evidence="11">The sequence shown here is derived from an EMBL/GenBank/DDBJ whole genome shotgun (WGS) entry which is preliminary data.</text>
</comment>
<comment type="similarity">
    <text evidence="2">Belongs to the MGMT family.</text>
</comment>
<dbReference type="GO" id="GO:0006281">
    <property type="term" value="P:DNA repair"/>
    <property type="evidence" value="ECO:0007669"/>
    <property type="project" value="UniProtKB-KW"/>
</dbReference>
<evidence type="ECO:0000259" key="9">
    <source>
        <dbReference type="Pfam" id="PF01035"/>
    </source>
</evidence>
<dbReference type="Pfam" id="PF02870">
    <property type="entry name" value="Methyltransf_1N"/>
    <property type="match status" value="1"/>
</dbReference>
<sequence length="153" mass="16100">MNSPLGPLTLEASHIGLRRVSFGGSGTGSSPLLEEAASQLGEYFAGKRLHFDLALDASTQGFRAEVQTALSDIGYGKAVSYSQLAATCGYERAVRAVGSACANNPLLIIRPCHRVLRADGSIGGYAGGPEAKRWLLEHEQRVAGNLSIAETVQ</sequence>
<gene>
    <name evidence="11" type="ORF">C5L39_08870</name>
</gene>
<evidence type="ECO:0000313" key="12">
    <source>
        <dbReference type="Proteomes" id="UP000266975"/>
    </source>
</evidence>
<evidence type="ECO:0000256" key="6">
    <source>
        <dbReference type="ARBA" id="ARBA00022763"/>
    </source>
</evidence>
<comment type="catalytic activity">
    <reaction evidence="8">
        <text>a 6-O-methyl-2'-deoxyguanosine in DNA + L-cysteinyl-[protein] = S-methyl-L-cysteinyl-[protein] + a 2'-deoxyguanosine in DNA</text>
        <dbReference type="Rhea" id="RHEA:24000"/>
        <dbReference type="Rhea" id="RHEA-COMP:10131"/>
        <dbReference type="Rhea" id="RHEA-COMP:10132"/>
        <dbReference type="Rhea" id="RHEA-COMP:11367"/>
        <dbReference type="Rhea" id="RHEA-COMP:11368"/>
        <dbReference type="ChEBI" id="CHEBI:29950"/>
        <dbReference type="ChEBI" id="CHEBI:82612"/>
        <dbReference type="ChEBI" id="CHEBI:85445"/>
        <dbReference type="ChEBI" id="CHEBI:85448"/>
        <dbReference type="EC" id="2.1.1.63"/>
    </reaction>
</comment>
<dbReference type="SUPFAM" id="SSF53155">
    <property type="entry name" value="Methylated DNA-protein cysteine methyltransferase domain"/>
    <property type="match status" value="1"/>
</dbReference>
<dbReference type="CDD" id="cd06445">
    <property type="entry name" value="ATase"/>
    <property type="match status" value="1"/>
</dbReference>
<comment type="catalytic activity">
    <reaction evidence="1">
        <text>a 4-O-methyl-thymidine in DNA + L-cysteinyl-[protein] = a thymidine in DNA + S-methyl-L-cysteinyl-[protein]</text>
        <dbReference type="Rhea" id="RHEA:53428"/>
        <dbReference type="Rhea" id="RHEA-COMP:10131"/>
        <dbReference type="Rhea" id="RHEA-COMP:10132"/>
        <dbReference type="Rhea" id="RHEA-COMP:13555"/>
        <dbReference type="Rhea" id="RHEA-COMP:13556"/>
        <dbReference type="ChEBI" id="CHEBI:29950"/>
        <dbReference type="ChEBI" id="CHEBI:82612"/>
        <dbReference type="ChEBI" id="CHEBI:137386"/>
        <dbReference type="ChEBI" id="CHEBI:137387"/>
        <dbReference type="EC" id="2.1.1.63"/>
    </reaction>
</comment>
<keyword evidence="7" id="KW-0234">DNA repair</keyword>
<keyword evidence="5 11" id="KW-0808">Transferase</keyword>
<dbReference type="GO" id="GO:0032259">
    <property type="term" value="P:methylation"/>
    <property type="evidence" value="ECO:0007669"/>
    <property type="project" value="UniProtKB-KW"/>
</dbReference>
<keyword evidence="12" id="KW-1185">Reference proteome</keyword>
<dbReference type="InterPro" id="IPR036631">
    <property type="entry name" value="MGMT_N_sf"/>
</dbReference>
<dbReference type="InterPro" id="IPR008332">
    <property type="entry name" value="MethylG_MeTrfase_N"/>
</dbReference>
<feature type="domain" description="Methylguanine DNA methyltransferase ribonuclease-like" evidence="10">
    <location>
        <begin position="1"/>
        <end position="56"/>
    </location>
</feature>
<dbReference type="SUPFAM" id="SSF46767">
    <property type="entry name" value="Methylated DNA-protein cysteine methyltransferase, C-terminal domain"/>
    <property type="match status" value="1"/>
</dbReference>
<accession>A0A3M8K7F6</accession>
<evidence type="ECO:0000313" key="11">
    <source>
        <dbReference type="EMBL" id="RNE48695.1"/>
    </source>
</evidence>
<evidence type="ECO:0000259" key="10">
    <source>
        <dbReference type="Pfam" id="PF02870"/>
    </source>
</evidence>
<protein>
    <recommendedName>
        <fullName evidence="3">methylated-DNA--[protein]-cysteine S-methyltransferase</fullName>
        <ecNumber evidence="3">2.1.1.63</ecNumber>
    </recommendedName>
</protein>
<dbReference type="OrthoDB" id="9802228at2"/>
<name>A0A3M8K7F6_9CORY</name>
<dbReference type="InterPro" id="IPR014048">
    <property type="entry name" value="MethylDNA_cys_MeTrfase_DNA-bd"/>
</dbReference>
<reference evidence="11 12" key="1">
    <citation type="submission" date="2018-02" db="EMBL/GenBank/DDBJ databases">
        <title>Corynebacterium alimpuense sp. nov., a marine obligate actinomycete isolated from sediments of Valparaiso bay, Chile.</title>
        <authorList>
            <person name="Claverias F."/>
            <person name="Gonzales-Siles L."/>
            <person name="Salva-Serra F."/>
            <person name="Inganaes E."/>
            <person name="Molin K."/>
            <person name="Cumsille A."/>
            <person name="Undabarrena A."/>
            <person name="Couve E."/>
            <person name="Moore E.R.B."/>
            <person name="Gomila M."/>
            <person name="Camara B."/>
        </authorList>
    </citation>
    <scope>NUCLEOTIDE SEQUENCE [LARGE SCALE GENOMIC DNA]</scope>
    <source>
        <strain evidence="11 12">CCUG 69366</strain>
    </source>
</reference>
<organism evidence="11 12">
    <name type="scientific">Corynebacterium alimapuense</name>
    <dbReference type="NCBI Taxonomy" id="1576874"/>
    <lineage>
        <taxon>Bacteria</taxon>
        <taxon>Bacillati</taxon>
        <taxon>Actinomycetota</taxon>
        <taxon>Actinomycetes</taxon>
        <taxon>Mycobacteriales</taxon>
        <taxon>Corynebacteriaceae</taxon>
        <taxon>Corynebacterium</taxon>
    </lineage>
</organism>
<dbReference type="Pfam" id="PF01035">
    <property type="entry name" value="DNA_binding_1"/>
    <property type="match status" value="1"/>
</dbReference>
<dbReference type="Gene3D" id="3.30.160.70">
    <property type="entry name" value="Methylated DNA-protein cysteine methyltransferase domain"/>
    <property type="match status" value="1"/>
</dbReference>
<dbReference type="InterPro" id="IPR036388">
    <property type="entry name" value="WH-like_DNA-bd_sf"/>
</dbReference>
<evidence type="ECO:0000256" key="7">
    <source>
        <dbReference type="ARBA" id="ARBA00023204"/>
    </source>
</evidence>
<dbReference type="PANTHER" id="PTHR10815">
    <property type="entry name" value="METHYLATED-DNA--PROTEIN-CYSTEINE METHYLTRANSFERASE"/>
    <property type="match status" value="1"/>
</dbReference>